<dbReference type="EMBL" id="CP036279">
    <property type="protein sequence ID" value="QDU63818.1"/>
    <property type="molecule type" value="Genomic_DNA"/>
</dbReference>
<dbReference type="RefSeq" id="WP_145261572.1">
    <property type="nucleotide sequence ID" value="NZ_CP036279.1"/>
</dbReference>
<dbReference type="Proteomes" id="UP000317093">
    <property type="component" value="Chromosome"/>
</dbReference>
<proteinExistence type="predicted"/>
<evidence type="ECO:0000313" key="2">
    <source>
        <dbReference type="EMBL" id="QDU63818.1"/>
    </source>
</evidence>
<feature type="transmembrane region" description="Helical" evidence="1">
    <location>
        <begin position="20"/>
        <end position="39"/>
    </location>
</feature>
<organism evidence="2 3">
    <name type="scientific">Kolteria novifilia</name>
    <dbReference type="NCBI Taxonomy" id="2527975"/>
    <lineage>
        <taxon>Bacteria</taxon>
        <taxon>Pseudomonadati</taxon>
        <taxon>Planctomycetota</taxon>
        <taxon>Planctomycetia</taxon>
        <taxon>Kolteriales</taxon>
        <taxon>Kolteriaceae</taxon>
        <taxon>Kolteria</taxon>
    </lineage>
</organism>
<sequence>MTWLMALVLDEDGATAVEYATMLALIIVVCIAAISSLGGTTSDLWDDNKGEITKALQGG</sequence>
<keyword evidence="1" id="KW-1133">Transmembrane helix</keyword>
<keyword evidence="1" id="KW-0812">Transmembrane</keyword>
<accession>A0A518BA12</accession>
<dbReference type="KEGG" id="knv:Pan216_46990"/>
<keyword evidence="3" id="KW-1185">Reference proteome</keyword>
<evidence type="ECO:0000313" key="3">
    <source>
        <dbReference type="Proteomes" id="UP000317093"/>
    </source>
</evidence>
<name>A0A518BA12_9BACT</name>
<reference evidence="2 3" key="1">
    <citation type="submission" date="2019-02" db="EMBL/GenBank/DDBJ databases">
        <title>Deep-cultivation of Planctomycetes and their phenomic and genomic characterization uncovers novel biology.</title>
        <authorList>
            <person name="Wiegand S."/>
            <person name="Jogler M."/>
            <person name="Boedeker C."/>
            <person name="Pinto D."/>
            <person name="Vollmers J."/>
            <person name="Rivas-Marin E."/>
            <person name="Kohn T."/>
            <person name="Peeters S.H."/>
            <person name="Heuer A."/>
            <person name="Rast P."/>
            <person name="Oberbeckmann S."/>
            <person name="Bunk B."/>
            <person name="Jeske O."/>
            <person name="Meyerdierks A."/>
            <person name="Storesund J.E."/>
            <person name="Kallscheuer N."/>
            <person name="Luecker S."/>
            <person name="Lage O.M."/>
            <person name="Pohl T."/>
            <person name="Merkel B.J."/>
            <person name="Hornburger P."/>
            <person name="Mueller R.-W."/>
            <person name="Bruemmer F."/>
            <person name="Labrenz M."/>
            <person name="Spormann A.M."/>
            <person name="Op den Camp H."/>
            <person name="Overmann J."/>
            <person name="Amann R."/>
            <person name="Jetten M.S.M."/>
            <person name="Mascher T."/>
            <person name="Medema M.H."/>
            <person name="Devos D.P."/>
            <person name="Kaster A.-K."/>
            <person name="Ovreas L."/>
            <person name="Rohde M."/>
            <person name="Galperin M.Y."/>
            <person name="Jogler C."/>
        </authorList>
    </citation>
    <scope>NUCLEOTIDE SEQUENCE [LARGE SCALE GENOMIC DNA]</scope>
    <source>
        <strain evidence="2 3">Pan216</strain>
    </source>
</reference>
<protein>
    <submittedName>
        <fullName evidence="2">Flp/Fap pilin component</fullName>
    </submittedName>
</protein>
<gene>
    <name evidence="2" type="ORF">Pan216_46990</name>
</gene>
<keyword evidence="1" id="KW-0472">Membrane</keyword>
<evidence type="ECO:0000256" key="1">
    <source>
        <dbReference type="SAM" id="Phobius"/>
    </source>
</evidence>
<dbReference type="AlphaFoldDB" id="A0A518BA12"/>